<feature type="transmembrane region" description="Helical" evidence="1">
    <location>
        <begin position="160"/>
        <end position="179"/>
    </location>
</feature>
<evidence type="ECO:0000313" key="2">
    <source>
        <dbReference type="EMBL" id="CAB4791229.1"/>
    </source>
</evidence>
<gene>
    <name evidence="2" type="ORF">UFOPK2925_01481</name>
    <name evidence="3" type="ORF">UFOPK2996_01096</name>
    <name evidence="4" type="ORF">UFOPK4071_00314</name>
</gene>
<feature type="transmembrane region" description="Helical" evidence="1">
    <location>
        <begin position="53"/>
        <end position="71"/>
    </location>
</feature>
<dbReference type="EMBL" id="CAEZZU010000273">
    <property type="protein sequence ID" value="CAB4791229.1"/>
    <property type="molecule type" value="Genomic_DNA"/>
</dbReference>
<dbReference type="EMBL" id="CAFAAH010000154">
    <property type="protein sequence ID" value="CAB4801441.1"/>
    <property type="molecule type" value="Genomic_DNA"/>
</dbReference>
<reference evidence="3" key="1">
    <citation type="submission" date="2020-05" db="EMBL/GenBank/DDBJ databases">
        <authorList>
            <person name="Chiriac C."/>
            <person name="Salcher M."/>
            <person name="Ghai R."/>
            <person name="Kavagutti S V."/>
        </authorList>
    </citation>
    <scope>NUCLEOTIDE SEQUENCE</scope>
</reference>
<keyword evidence="1" id="KW-1133">Transmembrane helix</keyword>
<feature type="transmembrane region" description="Helical" evidence="1">
    <location>
        <begin position="83"/>
        <end position="102"/>
    </location>
</feature>
<keyword evidence="1" id="KW-0812">Transmembrane</keyword>
<organism evidence="3">
    <name type="scientific">freshwater metagenome</name>
    <dbReference type="NCBI Taxonomy" id="449393"/>
    <lineage>
        <taxon>unclassified sequences</taxon>
        <taxon>metagenomes</taxon>
        <taxon>ecological metagenomes</taxon>
    </lineage>
</organism>
<dbReference type="EMBL" id="CAFBPF010000022">
    <property type="protein sequence ID" value="CAB5003803.1"/>
    <property type="molecule type" value="Genomic_DNA"/>
</dbReference>
<dbReference type="AlphaFoldDB" id="A0A6J6XVP6"/>
<evidence type="ECO:0000256" key="1">
    <source>
        <dbReference type="SAM" id="Phobius"/>
    </source>
</evidence>
<feature type="transmembrane region" description="Helical" evidence="1">
    <location>
        <begin position="118"/>
        <end position="139"/>
    </location>
</feature>
<keyword evidence="1" id="KW-0472">Membrane</keyword>
<accession>A0A6J6XVP6</accession>
<evidence type="ECO:0000313" key="4">
    <source>
        <dbReference type="EMBL" id="CAB5003803.1"/>
    </source>
</evidence>
<protein>
    <submittedName>
        <fullName evidence="3">Unannotated protein</fullName>
    </submittedName>
</protein>
<evidence type="ECO:0000313" key="3">
    <source>
        <dbReference type="EMBL" id="CAB4801441.1"/>
    </source>
</evidence>
<feature type="transmembrane region" description="Helical" evidence="1">
    <location>
        <begin position="20"/>
        <end position="41"/>
    </location>
</feature>
<feature type="transmembrane region" description="Helical" evidence="1">
    <location>
        <begin position="223"/>
        <end position="242"/>
    </location>
</feature>
<feature type="transmembrane region" description="Helical" evidence="1">
    <location>
        <begin position="191"/>
        <end position="211"/>
    </location>
</feature>
<name>A0A6J6XVP6_9ZZZZ</name>
<feature type="transmembrane region" description="Helical" evidence="1">
    <location>
        <begin position="258"/>
        <end position="278"/>
    </location>
</feature>
<sequence length="288" mass="30357">MTAATQNLSGVDTSPHPIHVSYASLGLGALGLLASGIGRLLFWSSGFEVRTSWALVVLGPILMAIAITLHIEHLGKRIGRAPVVLGIVGLIIWSLTSLPFLLDPKLYSLQDHANWLRINWAGFAAARVLFSLSFFLVLARKESLLEHGEMDAARKIHASFATLTYAAVGLLLYGLAGFSSLSGSGQYGSRFTYGLLVLGPALIAIAIINHIDHLSRVIGKPAVVCGVLGAGLWAVSVLPIAIKPSLGEFAGNWDKITLYGFNGGGLILGGVSVALVLLRKRSQDASAA</sequence>
<proteinExistence type="predicted"/>